<name>A0ACC0SY57_POPTR</name>
<evidence type="ECO:0000313" key="2">
    <source>
        <dbReference type="Proteomes" id="UP000006729"/>
    </source>
</evidence>
<keyword evidence="2" id="KW-1185">Reference proteome</keyword>
<comment type="caution">
    <text evidence="1">The sequence shown here is derived from an EMBL/GenBank/DDBJ whole genome shotgun (WGS) entry which is preliminary data.</text>
</comment>
<proteinExistence type="predicted"/>
<protein>
    <submittedName>
        <fullName evidence="1">Uncharacterized protein</fullName>
    </submittedName>
</protein>
<reference evidence="1 2" key="1">
    <citation type="journal article" date="2006" name="Science">
        <title>The genome of black cottonwood, Populus trichocarpa (Torr. &amp; Gray).</title>
        <authorList>
            <person name="Tuskan G.A."/>
            <person name="Difazio S."/>
            <person name="Jansson S."/>
            <person name="Bohlmann J."/>
            <person name="Grigoriev I."/>
            <person name="Hellsten U."/>
            <person name="Putnam N."/>
            <person name="Ralph S."/>
            <person name="Rombauts S."/>
            <person name="Salamov A."/>
            <person name="Schein J."/>
            <person name="Sterck L."/>
            <person name="Aerts A."/>
            <person name="Bhalerao R.R."/>
            <person name="Bhalerao R.P."/>
            <person name="Blaudez D."/>
            <person name="Boerjan W."/>
            <person name="Brun A."/>
            <person name="Brunner A."/>
            <person name="Busov V."/>
            <person name="Campbell M."/>
            <person name="Carlson J."/>
            <person name="Chalot M."/>
            <person name="Chapman J."/>
            <person name="Chen G.L."/>
            <person name="Cooper D."/>
            <person name="Coutinho P.M."/>
            <person name="Couturier J."/>
            <person name="Covert S."/>
            <person name="Cronk Q."/>
            <person name="Cunningham R."/>
            <person name="Davis J."/>
            <person name="Degroeve S."/>
            <person name="Dejardin A."/>
            <person name="Depamphilis C."/>
            <person name="Detter J."/>
            <person name="Dirks B."/>
            <person name="Dubchak I."/>
            <person name="Duplessis S."/>
            <person name="Ehlting J."/>
            <person name="Ellis B."/>
            <person name="Gendler K."/>
            <person name="Goodstein D."/>
            <person name="Gribskov M."/>
            <person name="Grimwood J."/>
            <person name="Groover A."/>
            <person name="Gunter L."/>
            <person name="Hamberger B."/>
            <person name="Heinze B."/>
            <person name="Helariutta Y."/>
            <person name="Henrissat B."/>
            <person name="Holligan D."/>
            <person name="Holt R."/>
            <person name="Huang W."/>
            <person name="Islam-Faridi N."/>
            <person name="Jones S."/>
            <person name="Jones-Rhoades M."/>
            <person name="Jorgensen R."/>
            <person name="Joshi C."/>
            <person name="Kangasjarvi J."/>
            <person name="Karlsson J."/>
            <person name="Kelleher C."/>
            <person name="Kirkpatrick R."/>
            <person name="Kirst M."/>
            <person name="Kohler A."/>
            <person name="Kalluri U."/>
            <person name="Larimer F."/>
            <person name="Leebens-Mack J."/>
            <person name="Leple J.C."/>
            <person name="Locascio P."/>
            <person name="Lou Y."/>
            <person name="Lucas S."/>
            <person name="Martin F."/>
            <person name="Montanini B."/>
            <person name="Napoli C."/>
            <person name="Nelson D.R."/>
            <person name="Nelson C."/>
            <person name="Nieminen K."/>
            <person name="Nilsson O."/>
            <person name="Pereda V."/>
            <person name="Peter G."/>
            <person name="Philippe R."/>
            <person name="Pilate G."/>
            <person name="Poliakov A."/>
            <person name="Razumovskaya J."/>
            <person name="Richardson P."/>
            <person name="Rinaldi C."/>
            <person name="Ritland K."/>
            <person name="Rouze P."/>
            <person name="Ryaboy D."/>
            <person name="Schmutz J."/>
            <person name="Schrader J."/>
            <person name="Segerman B."/>
            <person name="Shin H."/>
            <person name="Siddiqui A."/>
            <person name="Sterky F."/>
            <person name="Terry A."/>
            <person name="Tsai C.J."/>
            <person name="Uberbacher E."/>
            <person name="Unneberg P."/>
            <person name="Vahala J."/>
            <person name="Wall K."/>
            <person name="Wessler S."/>
            <person name="Yang G."/>
            <person name="Yin T."/>
            <person name="Douglas C."/>
            <person name="Marra M."/>
            <person name="Sandberg G."/>
            <person name="Van de Peer Y."/>
            <person name="Rokhsar D."/>
        </authorList>
    </citation>
    <scope>NUCLEOTIDE SEQUENCE [LARGE SCALE GENOMIC DNA]</scope>
    <source>
        <strain evidence="2">cv. Nisqually</strain>
    </source>
</reference>
<evidence type="ECO:0000313" key="1">
    <source>
        <dbReference type="EMBL" id="KAI9394212.1"/>
    </source>
</evidence>
<organism evidence="1 2">
    <name type="scientific">Populus trichocarpa</name>
    <name type="common">Western balsam poplar</name>
    <name type="synonym">Populus balsamifera subsp. trichocarpa</name>
    <dbReference type="NCBI Taxonomy" id="3694"/>
    <lineage>
        <taxon>Eukaryota</taxon>
        <taxon>Viridiplantae</taxon>
        <taxon>Streptophyta</taxon>
        <taxon>Embryophyta</taxon>
        <taxon>Tracheophyta</taxon>
        <taxon>Spermatophyta</taxon>
        <taxon>Magnoliopsida</taxon>
        <taxon>eudicotyledons</taxon>
        <taxon>Gunneridae</taxon>
        <taxon>Pentapetalae</taxon>
        <taxon>rosids</taxon>
        <taxon>fabids</taxon>
        <taxon>Malpighiales</taxon>
        <taxon>Salicaceae</taxon>
        <taxon>Saliceae</taxon>
        <taxon>Populus</taxon>
    </lineage>
</organism>
<accession>A0ACC0SY57</accession>
<sequence length="56" mass="6142">MESSPSDGEVAVFADTDMDTHISMGVSLDITVTDFKSNFLSIFFPCLSFFITNILS</sequence>
<gene>
    <name evidence="1" type="ORF">POPTR_005G066950v4</name>
</gene>
<dbReference type="Proteomes" id="UP000006729">
    <property type="component" value="Chromosome 5"/>
</dbReference>
<dbReference type="EMBL" id="CM009294">
    <property type="protein sequence ID" value="KAI9394212.1"/>
    <property type="molecule type" value="Genomic_DNA"/>
</dbReference>